<dbReference type="AlphaFoldDB" id="A0A0K2TIX9"/>
<name>A0A0K2TIX9_LEPSM</name>
<dbReference type="EMBL" id="HACA01008637">
    <property type="protein sequence ID" value="CDW25998.1"/>
    <property type="molecule type" value="Transcribed_RNA"/>
</dbReference>
<proteinExistence type="predicted"/>
<sequence length="28" mass="3266">MTSFLIQKHHNSFISVFHPSLVITHLQC</sequence>
<organism evidence="1">
    <name type="scientific">Lepeophtheirus salmonis</name>
    <name type="common">Salmon louse</name>
    <name type="synonym">Caligus salmonis</name>
    <dbReference type="NCBI Taxonomy" id="72036"/>
    <lineage>
        <taxon>Eukaryota</taxon>
        <taxon>Metazoa</taxon>
        <taxon>Ecdysozoa</taxon>
        <taxon>Arthropoda</taxon>
        <taxon>Crustacea</taxon>
        <taxon>Multicrustacea</taxon>
        <taxon>Hexanauplia</taxon>
        <taxon>Copepoda</taxon>
        <taxon>Siphonostomatoida</taxon>
        <taxon>Caligidae</taxon>
        <taxon>Lepeophtheirus</taxon>
    </lineage>
</organism>
<protein>
    <submittedName>
        <fullName evidence="1">Uncharacterized protein</fullName>
    </submittedName>
</protein>
<reference evidence="1" key="1">
    <citation type="submission" date="2014-05" db="EMBL/GenBank/DDBJ databases">
        <authorList>
            <person name="Chronopoulou M."/>
        </authorList>
    </citation>
    <scope>NUCLEOTIDE SEQUENCE</scope>
    <source>
        <tissue evidence="1">Whole organism</tissue>
    </source>
</reference>
<evidence type="ECO:0000313" key="1">
    <source>
        <dbReference type="EMBL" id="CDW25998.1"/>
    </source>
</evidence>
<accession>A0A0K2TIX9</accession>